<feature type="transmembrane region" description="Helical" evidence="1">
    <location>
        <begin position="44"/>
        <end position="65"/>
    </location>
</feature>
<dbReference type="HOGENOM" id="CLU_204730_0_0_0"/>
<organism evidence="2 3">
    <name type="scientific">Thermosipho africanus (strain TCF52B)</name>
    <dbReference type="NCBI Taxonomy" id="484019"/>
    <lineage>
        <taxon>Bacteria</taxon>
        <taxon>Thermotogati</taxon>
        <taxon>Thermotogota</taxon>
        <taxon>Thermotogae</taxon>
        <taxon>Thermotogales</taxon>
        <taxon>Fervidobacteriaceae</taxon>
        <taxon>Thermosipho</taxon>
    </lineage>
</organism>
<keyword evidence="1" id="KW-0812">Transmembrane</keyword>
<protein>
    <submittedName>
        <fullName evidence="2">Uncharacterized protein</fullName>
    </submittedName>
</protein>
<keyword evidence="3" id="KW-1185">Reference proteome</keyword>
<sequence length="66" mass="7326">MKLISNVFFISAVIFLAGSLIFFEIGMRAMRKKIEEKEKKSTKIAIKLLIVSGILFGISGVLAFFA</sequence>
<keyword evidence="1" id="KW-1133">Transmembrane helix</keyword>
<accession>B7IGR4</accession>
<name>B7IGR4_THEAB</name>
<reference evidence="2 3" key="1">
    <citation type="journal article" date="2009" name="J. Bacteriol.">
        <title>The genome of Thermosipho africanus TCF52B: lateral genetic connections to the Firmicutes and Archaea.</title>
        <authorList>
            <person name="Nesboe C.L."/>
            <person name="Bapteste E."/>
            <person name="Curtis B."/>
            <person name="Dahle H."/>
            <person name="Lopez P."/>
            <person name="Macleod D."/>
            <person name="Dlutek M."/>
            <person name="Bowman S."/>
            <person name="Zhaxybayeva O."/>
            <person name="Birkeland N.-K."/>
            <person name="Doolittle W.F."/>
        </authorList>
    </citation>
    <scope>NUCLEOTIDE SEQUENCE [LARGE SCALE GENOMIC DNA]</scope>
    <source>
        <strain evidence="2 3">TCF52B</strain>
    </source>
</reference>
<evidence type="ECO:0000256" key="1">
    <source>
        <dbReference type="SAM" id="Phobius"/>
    </source>
</evidence>
<dbReference type="AlphaFoldDB" id="B7IGR4"/>
<dbReference type="Proteomes" id="UP000002453">
    <property type="component" value="Chromosome"/>
</dbReference>
<gene>
    <name evidence="2" type="ordered locus">THA_816</name>
</gene>
<feature type="transmembrane region" description="Helical" evidence="1">
    <location>
        <begin position="6"/>
        <end position="23"/>
    </location>
</feature>
<dbReference type="KEGG" id="taf:THA_816"/>
<evidence type="ECO:0000313" key="2">
    <source>
        <dbReference type="EMBL" id="ACJ75278.1"/>
    </source>
</evidence>
<dbReference type="RefSeq" id="WP_004100414.1">
    <property type="nucleotide sequence ID" value="NC_011653.1"/>
</dbReference>
<dbReference type="EMBL" id="CP001185">
    <property type="protein sequence ID" value="ACJ75278.1"/>
    <property type="molecule type" value="Genomic_DNA"/>
</dbReference>
<keyword evidence="1" id="KW-0472">Membrane</keyword>
<evidence type="ECO:0000313" key="3">
    <source>
        <dbReference type="Proteomes" id="UP000002453"/>
    </source>
</evidence>
<proteinExistence type="predicted"/>
<dbReference type="OrthoDB" id="49101at2"/>